<reference evidence="1" key="1">
    <citation type="submission" date="2025-08" db="UniProtKB">
        <authorList>
            <consortium name="Ensembl"/>
        </authorList>
    </citation>
    <scope>IDENTIFICATION</scope>
</reference>
<protein>
    <submittedName>
        <fullName evidence="1">Mesenteric estrogen dependent adipogenesis</fullName>
    </submittedName>
</protein>
<dbReference type="Proteomes" id="UP000257200">
    <property type="component" value="Unplaced"/>
</dbReference>
<name>A0A3Q1GDZ7_9TELE</name>
<proteinExistence type="predicted"/>
<accession>A0A3Q1GDZ7</accession>
<keyword evidence="2" id="KW-1185">Reference proteome</keyword>
<sequence length="250" mass="28809">MMKMSKLSHKNMKVTELEEFLRKPPAGFSVETLSSGYRVHYTQDKNLVLIDDFQSCMGNVVFQNSLGRKVKTNNLWEYTSFRKNLLSKTIYLLVSACERNLSENSKNAAGEVRGSYVVSFDGSHPLIKWHMEKGLDWTISSVAGESYRVDVSMISCVKKLESWAVKNFTTNNPIKVKPMWKDAGFTLKYYSDALFDFPHWLGFSKRTFKVSILHFCNIFFIFSSKNDQTFTFLAPQTSFFFLLCWAEGCC</sequence>
<dbReference type="STRING" id="80966.ENSAPOP00000015930"/>
<dbReference type="Ensembl" id="ENSAPOT00000024765.1">
    <property type="protein sequence ID" value="ENSAPOP00000015930.1"/>
    <property type="gene ID" value="ENSAPOG00000019004.1"/>
</dbReference>
<dbReference type="AlphaFoldDB" id="A0A3Q1GDZ7"/>
<reference evidence="1" key="2">
    <citation type="submission" date="2025-09" db="UniProtKB">
        <authorList>
            <consortium name="Ensembl"/>
        </authorList>
    </citation>
    <scope>IDENTIFICATION</scope>
</reference>
<evidence type="ECO:0000313" key="2">
    <source>
        <dbReference type="Proteomes" id="UP000257200"/>
    </source>
</evidence>
<dbReference type="InParanoid" id="A0A3Q1GDZ7"/>
<organism evidence="1 2">
    <name type="scientific">Acanthochromis polyacanthus</name>
    <name type="common">spiny chromis</name>
    <dbReference type="NCBI Taxonomy" id="80966"/>
    <lineage>
        <taxon>Eukaryota</taxon>
        <taxon>Metazoa</taxon>
        <taxon>Chordata</taxon>
        <taxon>Craniata</taxon>
        <taxon>Vertebrata</taxon>
        <taxon>Euteleostomi</taxon>
        <taxon>Actinopterygii</taxon>
        <taxon>Neopterygii</taxon>
        <taxon>Teleostei</taxon>
        <taxon>Neoteleostei</taxon>
        <taxon>Acanthomorphata</taxon>
        <taxon>Ovalentaria</taxon>
        <taxon>Pomacentridae</taxon>
        <taxon>Acanthochromis</taxon>
    </lineage>
</organism>
<evidence type="ECO:0000313" key="1">
    <source>
        <dbReference type="Ensembl" id="ENSAPOP00000015930.1"/>
    </source>
</evidence>
<dbReference type="GeneTree" id="ENSGT00390000018451"/>